<evidence type="ECO:0000313" key="6">
    <source>
        <dbReference type="Proteomes" id="UP001597326"/>
    </source>
</evidence>
<dbReference type="Pfam" id="PF00392">
    <property type="entry name" value="GntR"/>
    <property type="match status" value="1"/>
</dbReference>
<evidence type="ECO:0000256" key="2">
    <source>
        <dbReference type="ARBA" id="ARBA00023125"/>
    </source>
</evidence>
<dbReference type="RefSeq" id="WP_343872506.1">
    <property type="nucleotide sequence ID" value="NZ_BAAAIX010000009.1"/>
</dbReference>
<keyword evidence="2" id="KW-0238">DNA-binding</keyword>
<keyword evidence="3" id="KW-0804">Transcription</keyword>
<feature type="domain" description="HTH gntR-type" evidence="4">
    <location>
        <begin position="13"/>
        <end position="81"/>
    </location>
</feature>
<proteinExistence type="predicted"/>
<evidence type="ECO:0000256" key="1">
    <source>
        <dbReference type="ARBA" id="ARBA00023015"/>
    </source>
</evidence>
<protein>
    <submittedName>
        <fullName evidence="5">GntR family transcriptional regulator</fullName>
    </submittedName>
</protein>
<keyword evidence="6" id="KW-1185">Reference proteome</keyword>
<gene>
    <name evidence="5" type="ORF">ACFSCS_04680</name>
</gene>
<reference evidence="6" key="1">
    <citation type="journal article" date="2019" name="Int. J. Syst. Evol. Microbiol.">
        <title>The Global Catalogue of Microorganisms (GCM) 10K type strain sequencing project: providing services to taxonomists for standard genome sequencing and annotation.</title>
        <authorList>
            <consortium name="The Broad Institute Genomics Platform"/>
            <consortium name="The Broad Institute Genome Sequencing Center for Infectious Disease"/>
            <person name="Wu L."/>
            <person name="Ma J."/>
        </authorList>
    </citation>
    <scope>NUCLEOTIDE SEQUENCE [LARGE SCALE GENOMIC DNA]</scope>
    <source>
        <strain evidence="6">CAIM 431</strain>
    </source>
</reference>
<evidence type="ECO:0000256" key="3">
    <source>
        <dbReference type="ARBA" id="ARBA00023163"/>
    </source>
</evidence>
<evidence type="ECO:0000259" key="4">
    <source>
        <dbReference type="PROSITE" id="PS50949"/>
    </source>
</evidence>
<accession>A0ABW4RUK0</accession>
<dbReference type="InterPro" id="IPR036388">
    <property type="entry name" value="WH-like_DNA-bd_sf"/>
</dbReference>
<name>A0ABW4RUK0_9ACTN</name>
<dbReference type="PANTHER" id="PTHR38445:SF9">
    <property type="entry name" value="HTH-TYPE TRANSCRIPTIONAL REPRESSOR YTRA"/>
    <property type="match status" value="1"/>
</dbReference>
<dbReference type="InterPro" id="IPR000524">
    <property type="entry name" value="Tscrpt_reg_HTH_GntR"/>
</dbReference>
<keyword evidence="1" id="KW-0805">Transcription regulation</keyword>
<dbReference type="CDD" id="cd07377">
    <property type="entry name" value="WHTH_GntR"/>
    <property type="match status" value="1"/>
</dbReference>
<dbReference type="InterPro" id="IPR036390">
    <property type="entry name" value="WH_DNA-bd_sf"/>
</dbReference>
<sequence length="120" mass="12566">MVLQVQIRDDDPRPPYEQVRAQISSAIATGDLPTGTRIPPVRQLAGDLGVAAGTVARAYKELEAAGLVATARRAGTTVIGHPDDSHESALNALAADFVQQARRLGAGNQAVRAAVEHHLA</sequence>
<dbReference type="PROSITE" id="PS50949">
    <property type="entry name" value="HTH_GNTR"/>
    <property type="match status" value="1"/>
</dbReference>
<dbReference type="Gene3D" id="1.10.10.10">
    <property type="entry name" value="Winged helix-like DNA-binding domain superfamily/Winged helix DNA-binding domain"/>
    <property type="match status" value="1"/>
</dbReference>
<evidence type="ECO:0000313" key="5">
    <source>
        <dbReference type="EMBL" id="MFD1889484.1"/>
    </source>
</evidence>
<dbReference type="Proteomes" id="UP001597326">
    <property type="component" value="Unassembled WGS sequence"/>
</dbReference>
<comment type="caution">
    <text evidence="5">The sequence shown here is derived from an EMBL/GenBank/DDBJ whole genome shotgun (WGS) entry which is preliminary data.</text>
</comment>
<organism evidence="5 6">
    <name type="scientific">Luteococcus peritonei</name>
    <dbReference type="NCBI Taxonomy" id="88874"/>
    <lineage>
        <taxon>Bacteria</taxon>
        <taxon>Bacillati</taxon>
        <taxon>Actinomycetota</taxon>
        <taxon>Actinomycetes</taxon>
        <taxon>Propionibacteriales</taxon>
        <taxon>Propionibacteriaceae</taxon>
        <taxon>Luteococcus</taxon>
    </lineage>
</organism>
<dbReference type="PANTHER" id="PTHR38445">
    <property type="entry name" value="HTH-TYPE TRANSCRIPTIONAL REPRESSOR YTRA"/>
    <property type="match status" value="1"/>
</dbReference>
<dbReference type="EMBL" id="JBHUFZ010000011">
    <property type="protein sequence ID" value="MFD1889484.1"/>
    <property type="molecule type" value="Genomic_DNA"/>
</dbReference>
<dbReference type="SMART" id="SM00345">
    <property type="entry name" value="HTH_GNTR"/>
    <property type="match status" value="1"/>
</dbReference>
<dbReference type="SUPFAM" id="SSF46785">
    <property type="entry name" value="Winged helix' DNA-binding domain"/>
    <property type="match status" value="1"/>
</dbReference>